<accession>A0ABN1MFP4</accession>
<comment type="caution">
    <text evidence="1">The sequence shown here is derived from an EMBL/GenBank/DDBJ whole genome shotgun (WGS) entry which is preliminary data.</text>
</comment>
<gene>
    <name evidence="1" type="ORF">GCM10009117_11340</name>
</gene>
<dbReference type="Pfam" id="PF11751">
    <property type="entry name" value="PorP_SprF"/>
    <property type="match status" value="1"/>
</dbReference>
<reference evidence="1 2" key="1">
    <citation type="journal article" date="2019" name="Int. J. Syst. Evol. Microbiol.">
        <title>The Global Catalogue of Microorganisms (GCM) 10K type strain sequencing project: providing services to taxonomists for standard genome sequencing and annotation.</title>
        <authorList>
            <consortium name="The Broad Institute Genomics Platform"/>
            <consortium name="The Broad Institute Genome Sequencing Center for Infectious Disease"/>
            <person name="Wu L."/>
            <person name="Ma J."/>
        </authorList>
    </citation>
    <scope>NUCLEOTIDE SEQUENCE [LARGE SCALE GENOMIC DNA]</scope>
    <source>
        <strain evidence="1 2">JCM 16082</strain>
    </source>
</reference>
<proteinExistence type="predicted"/>
<dbReference type="EMBL" id="BAAAFG010000013">
    <property type="protein sequence ID" value="GAA0871987.1"/>
    <property type="molecule type" value="Genomic_DNA"/>
</dbReference>
<evidence type="ECO:0000313" key="2">
    <source>
        <dbReference type="Proteomes" id="UP001500507"/>
    </source>
</evidence>
<dbReference type="NCBIfam" id="TIGR03519">
    <property type="entry name" value="T9SS_PorP_fam"/>
    <property type="match status" value="1"/>
</dbReference>
<dbReference type="Proteomes" id="UP001500507">
    <property type="component" value="Unassembled WGS sequence"/>
</dbReference>
<protein>
    <submittedName>
        <fullName evidence="1">Type IX secretion system membrane protein PorP/SprF</fullName>
    </submittedName>
</protein>
<evidence type="ECO:0000313" key="1">
    <source>
        <dbReference type="EMBL" id="GAA0871987.1"/>
    </source>
</evidence>
<sequence length="294" mass="33097">MCYAVNAQQDAQYTQYMYNTMSFNPGYAGTRGVFSGLGLHRSQWVGLDGAPRTQTFSAHSPIGIGKIGVGFNLTNDEIFITRETYFDAIFSYNINVTEETKLSFGVKAGAQLLDNDFNRLVLDEKVDPSYLQQIDNRLLPQIGLGAYMYNNNYYVGLSAPNLLENDHFEDSDGVARIAKERVNFYLMGGYVFQVNDDLKLKPAVLSKIVSGAPLQLDLSLNALMYEKFTLGGAYRLSAAWSAMAGFQFSDAMMIGFAYDRETTELAQFNSGSFEVFLRFELFRQYGRILNPRFF</sequence>
<keyword evidence="2" id="KW-1185">Reference proteome</keyword>
<organism evidence="1 2">
    <name type="scientific">Gangjinia marincola</name>
    <dbReference type="NCBI Taxonomy" id="578463"/>
    <lineage>
        <taxon>Bacteria</taxon>
        <taxon>Pseudomonadati</taxon>
        <taxon>Bacteroidota</taxon>
        <taxon>Flavobacteriia</taxon>
        <taxon>Flavobacteriales</taxon>
        <taxon>Flavobacteriaceae</taxon>
        <taxon>Gangjinia</taxon>
    </lineage>
</organism>
<name>A0ABN1MFP4_9FLAO</name>
<dbReference type="InterPro" id="IPR019861">
    <property type="entry name" value="PorP/SprF_Bacteroidetes"/>
</dbReference>